<proteinExistence type="predicted"/>
<comment type="caution">
    <text evidence="1">The sequence shown here is derived from an EMBL/GenBank/DDBJ whole genome shotgun (WGS) entry which is preliminary data.</text>
</comment>
<organism evidence="1 2">
    <name type="scientific">Streptomyces thioluteus</name>
    <dbReference type="NCBI Taxonomy" id="66431"/>
    <lineage>
        <taxon>Bacteria</taxon>
        <taxon>Bacillati</taxon>
        <taxon>Actinomycetota</taxon>
        <taxon>Actinomycetes</taxon>
        <taxon>Kitasatosporales</taxon>
        <taxon>Streptomycetaceae</taxon>
        <taxon>Streptomyces</taxon>
    </lineage>
</organism>
<reference evidence="1 2" key="1">
    <citation type="journal article" date="2019" name="Int. J. Syst. Evol. Microbiol.">
        <title>The Global Catalogue of Microorganisms (GCM) 10K type strain sequencing project: providing services to taxonomists for standard genome sequencing and annotation.</title>
        <authorList>
            <consortium name="The Broad Institute Genomics Platform"/>
            <consortium name="The Broad Institute Genome Sequencing Center for Infectious Disease"/>
            <person name="Wu L."/>
            <person name="Ma J."/>
        </authorList>
    </citation>
    <scope>NUCLEOTIDE SEQUENCE [LARGE SCALE GENOMIC DNA]</scope>
    <source>
        <strain evidence="1 2">JCM 4087</strain>
    </source>
</reference>
<protein>
    <submittedName>
        <fullName evidence="1">Uncharacterized protein</fullName>
    </submittedName>
</protein>
<accession>A0ABN3WF39</accession>
<dbReference type="RefSeq" id="WP_344960825.1">
    <property type="nucleotide sequence ID" value="NZ_BAAAXZ010000027.1"/>
</dbReference>
<name>A0ABN3WF39_STRTU</name>
<evidence type="ECO:0000313" key="1">
    <source>
        <dbReference type="EMBL" id="GAA2913757.1"/>
    </source>
</evidence>
<gene>
    <name evidence="1" type="ORF">GCM10020221_06800</name>
</gene>
<dbReference type="Proteomes" id="UP001501102">
    <property type="component" value="Unassembled WGS sequence"/>
</dbReference>
<evidence type="ECO:0000313" key="2">
    <source>
        <dbReference type="Proteomes" id="UP001501102"/>
    </source>
</evidence>
<sequence>MNDCTHQHGWTPLADGAKRCVACGVERYGAYGPLRMPENDPPDRTDRSVAAATAIATLGTRFLEARSRLLRRRPRWAVAA</sequence>
<dbReference type="EMBL" id="BAAAXZ010000027">
    <property type="protein sequence ID" value="GAA2913757.1"/>
    <property type="molecule type" value="Genomic_DNA"/>
</dbReference>
<dbReference type="InterPro" id="IPR046222">
    <property type="entry name" value="DUF6255"/>
</dbReference>
<dbReference type="Pfam" id="PF19768">
    <property type="entry name" value="DUF6255"/>
    <property type="match status" value="1"/>
</dbReference>
<keyword evidence="2" id="KW-1185">Reference proteome</keyword>